<organism evidence="1">
    <name type="scientific">Actinomyces succiniciruminis</name>
    <dbReference type="NCBI Taxonomy" id="1522002"/>
    <lineage>
        <taxon>Bacteria</taxon>
        <taxon>Bacillati</taxon>
        <taxon>Actinomycetota</taxon>
        <taxon>Actinomycetes</taxon>
        <taxon>Actinomycetales</taxon>
        <taxon>Actinomycetaceae</taxon>
        <taxon>Actinomyces</taxon>
    </lineage>
</organism>
<protein>
    <submittedName>
        <fullName evidence="1">Uncharacterized protein</fullName>
    </submittedName>
</protein>
<dbReference type="AlphaFoldDB" id="A0A1L7REF7"/>
<evidence type="ECO:0000313" key="1">
    <source>
        <dbReference type="EMBL" id="CED92455.1"/>
    </source>
</evidence>
<gene>
    <name evidence="1" type="ORF">AAM4_2623</name>
</gene>
<accession>A0A1L7REF7</accession>
<dbReference type="RefSeq" id="WP_210581948.1">
    <property type="nucleotide sequence ID" value="NZ_LK995540.1"/>
</dbReference>
<dbReference type="EMBL" id="LK995540">
    <property type="protein sequence ID" value="CED92455.1"/>
    <property type="molecule type" value="Genomic_DNA"/>
</dbReference>
<proteinExistence type="predicted"/>
<sequence>MTYVTCAECGQAFFAHRSDALYCSPGCAGRARARRRSQARECAGCHAEFVPERTTQEYCTATCRRRSERRRRYARRQEAAGKTVKPTGARNARKTDALVRCLACGKGFTPARSTQKYCTEQCRVNARRVARTQAAAVTPAARACQAIAELHAPNLDDVCVECGHKWPCETHQIATKGGGRA</sequence>
<name>A0A1L7REF7_9ACTO</name>
<reference evidence="1" key="1">
    <citation type="submission" date="2014-07" db="EMBL/GenBank/DDBJ databases">
        <authorList>
            <person name="Zhang J.E."/>
            <person name="Yang H."/>
            <person name="Guo J."/>
            <person name="Deng Z."/>
            <person name="Luo H."/>
            <person name="Luo M."/>
            <person name="Zhao B."/>
        </authorList>
    </citation>
    <scope>NUCLEOTIDE SEQUENCE</scope>
    <source>
        <strain evidence="1">AM4</strain>
    </source>
</reference>